<dbReference type="AlphaFoldDB" id="A0A7J0DRM3"/>
<comment type="caution">
    <text evidence="2">The sequence shown here is derived from an EMBL/GenBank/DDBJ whole genome shotgun (WGS) entry which is preliminary data.</text>
</comment>
<organism evidence="2 3">
    <name type="scientific">Actinidia rufa</name>
    <dbReference type="NCBI Taxonomy" id="165716"/>
    <lineage>
        <taxon>Eukaryota</taxon>
        <taxon>Viridiplantae</taxon>
        <taxon>Streptophyta</taxon>
        <taxon>Embryophyta</taxon>
        <taxon>Tracheophyta</taxon>
        <taxon>Spermatophyta</taxon>
        <taxon>Magnoliopsida</taxon>
        <taxon>eudicotyledons</taxon>
        <taxon>Gunneridae</taxon>
        <taxon>Pentapetalae</taxon>
        <taxon>asterids</taxon>
        <taxon>Ericales</taxon>
        <taxon>Actinidiaceae</taxon>
        <taxon>Actinidia</taxon>
    </lineage>
</organism>
<feature type="compositionally biased region" description="Basic residues" evidence="1">
    <location>
        <begin position="30"/>
        <end position="52"/>
    </location>
</feature>
<evidence type="ECO:0000256" key="1">
    <source>
        <dbReference type="SAM" id="MobiDB-lite"/>
    </source>
</evidence>
<reference evidence="3" key="1">
    <citation type="submission" date="2019-07" db="EMBL/GenBank/DDBJ databases">
        <title>De Novo Assembly of kiwifruit Actinidia rufa.</title>
        <authorList>
            <person name="Sugita-Konishi S."/>
            <person name="Sato K."/>
            <person name="Mori E."/>
            <person name="Abe Y."/>
            <person name="Kisaki G."/>
            <person name="Hamano K."/>
            <person name="Suezawa K."/>
            <person name="Otani M."/>
            <person name="Fukuda T."/>
            <person name="Manabe T."/>
            <person name="Gomi K."/>
            <person name="Tabuchi M."/>
            <person name="Akimitsu K."/>
            <person name="Kataoka I."/>
        </authorList>
    </citation>
    <scope>NUCLEOTIDE SEQUENCE [LARGE SCALE GENOMIC DNA]</scope>
    <source>
        <strain evidence="3">cv. Fuchu</strain>
    </source>
</reference>
<proteinExistence type="predicted"/>
<feature type="compositionally biased region" description="Basic and acidic residues" evidence="1">
    <location>
        <begin position="9"/>
        <end position="28"/>
    </location>
</feature>
<keyword evidence="3" id="KW-1185">Reference proteome</keyword>
<feature type="region of interest" description="Disordered" evidence="1">
    <location>
        <begin position="1"/>
        <end position="54"/>
    </location>
</feature>
<sequence>MAKPSKSKKSSDVSMHRHSNSSEKDAAVRKPAKIRRRRRTKTPAKTKRRKKTQSYDYRYLGPSGTFYDIDICSPETSSWKHMRLTAPPGKDLVLVLAVTGKFVSYNVDCKTLRVLPELQPAESPELGGYRYPNFYQFIERLSPV</sequence>
<gene>
    <name evidence="2" type="ORF">Acr_00g0071160</name>
</gene>
<name>A0A7J0DRM3_9ERIC</name>
<accession>A0A7J0DRM3</accession>
<dbReference type="EMBL" id="BJWL01000362">
    <property type="protein sequence ID" value="GFS40915.1"/>
    <property type="molecule type" value="Genomic_DNA"/>
</dbReference>
<evidence type="ECO:0000313" key="2">
    <source>
        <dbReference type="EMBL" id="GFS40915.1"/>
    </source>
</evidence>
<dbReference type="Proteomes" id="UP000585474">
    <property type="component" value="Unassembled WGS sequence"/>
</dbReference>
<evidence type="ECO:0000313" key="3">
    <source>
        <dbReference type="Proteomes" id="UP000585474"/>
    </source>
</evidence>
<protein>
    <submittedName>
        <fullName evidence="2">Uncharacterized protein</fullName>
    </submittedName>
</protein>